<gene>
    <name evidence="3" type="primary">20347841</name>
    <name evidence="2" type="ORF">GGTG_07383</name>
</gene>
<feature type="transmembrane region" description="Helical" evidence="1">
    <location>
        <begin position="23"/>
        <end position="40"/>
    </location>
</feature>
<dbReference type="GeneID" id="20347841"/>
<name>J8UCB0_GAET3</name>
<evidence type="ECO:0000313" key="4">
    <source>
        <dbReference type="Proteomes" id="UP000006039"/>
    </source>
</evidence>
<evidence type="ECO:0000313" key="3">
    <source>
        <dbReference type="EnsemblFungi" id="EJT77471"/>
    </source>
</evidence>
<feature type="non-terminal residue" evidence="2">
    <location>
        <position position="1"/>
    </location>
</feature>
<reference evidence="2" key="3">
    <citation type="submission" date="2010-09" db="EMBL/GenBank/DDBJ databases">
        <title>Annotation of Gaeumannomyces graminis var. tritici R3-111a-1.</title>
        <authorList>
            <consortium name="The Broad Institute Genome Sequencing Platform"/>
            <person name="Ma L.-J."/>
            <person name="Dead R."/>
            <person name="Young S.K."/>
            <person name="Zeng Q."/>
            <person name="Gargeya S."/>
            <person name="Fitzgerald M."/>
            <person name="Haas B."/>
            <person name="Abouelleil A."/>
            <person name="Alvarado L."/>
            <person name="Arachchi H.M."/>
            <person name="Berlin A."/>
            <person name="Brown A."/>
            <person name="Chapman S.B."/>
            <person name="Chen Z."/>
            <person name="Dunbar C."/>
            <person name="Freedman E."/>
            <person name="Gearin G."/>
            <person name="Gellesch M."/>
            <person name="Goldberg J."/>
            <person name="Griggs A."/>
            <person name="Gujja S."/>
            <person name="Heiman D."/>
            <person name="Howarth C."/>
            <person name="Larson L."/>
            <person name="Lui A."/>
            <person name="MacDonald P.J.P."/>
            <person name="Mehta T."/>
            <person name="Montmayeur A."/>
            <person name="Murphy C."/>
            <person name="Neiman D."/>
            <person name="Pearson M."/>
            <person name="Priest M."/>
            <person name="Roberts A."/>
            <person name="Saif S."/>
            <person name="Shea T."/>
            <person name="Shenoy N."/>
            <person name="Sisk P."/>
            <person name="Stolte C."/>
            <person name="Sykes S."/>
            <person name="Yandava C."/>
            <person name="Wortman J."/>
            <person name="Nusbaum C."/>
            <person name="Birren B."/>
        </authorList>
    </citation>
    <scope>NUCLEOTIDE SEQUENCE</scope>
    <source>
        <strain evidence="2">R3-111a-1</strain>
    </source>
</reference>
<dbReference type="VEuPathDB" id="FungiDB:GGTG_07383"/>
<dbReference type="EnsemblFungi" id="EJT77471">
    <property type="protein sequence ID" value="EJT77471"/>
    <property type="gene ID" value="GGTG_07383"/>
</dbReference>
<accession>J8UCB0</accession>
<keyword evidence="1" id="KW-0472">Membrane</keyword>
<protein>
    <submittedName>
        <fullName evidence="2 3">Uncharacterized protein</fullName>
    </submittedName>
</protein>
<keyword evidence="1" id="KW-0812">Transmembrane</keyword>
<dbReference type="EMBL" id="GL385397">
    <property type="protein sequence ID" value="EJT77471.1"/>
    <property type="molecule type" value="Genomic_DNA"/>
</dbReference>
<dbReference type="Proteomes" id="UP000006039">
    <property type="component" value="Unassembled WGS sequence"/>
</dbReference>
<dbReference type="AlphaFoldDB" id="J8UCB0"/>
<reference evidence="3" key="5">
    <citation type="submission" date="2018-04" db="UniProtKB">
        <authorList>
            <consortium name="EnsemblFungi"/>
        </authorList>
    </citation>
    <scope>IDENTIFICATION</scope>
    <source>
        <strain evidence="3">R3-111a-1</strain>
    </source>
</reference>
<evidence type="ECO:0000313" key="2">
    <source>
        <dbReference type="EMBL" id="EJT77471.1"/>
    </source>
</evidence>
<proteinExistence type="predicted"/>
<reference evidence="4" key="1">
    <citation type="submission" date="2010-07" db="EMBL/GenBank/DDBJ databases">
        <title>The genome sequence of Gaeumannomyces graminis var. tritici strain R3-111a-1.</title>
        <authorList>
            <consortium name="The Broad Institute Genome Sequencing Platform"/>
            <person name="Ma L.-J."/>
            <person name="Dead R."/>
            <person name="Young S."/>
            <person name="Zeng Q."/>
            <person name="Koehrsen M."/>
            <person name="Alvarado L."/>
            <person name="Berlin A."/>
            <person name="Chapman S.B."/>
            <person name="Chen Z."/>
            <person name="Freedman E."/>
            <person name="Gellesch M."/>
            <person name="Goldberg J."/>
            <person name="Griggs A."/>
            <person name="Gujja S."/>
            <person name="Heilman E.R."/>
            <person name="Heiman D."/>
            <person name="Hepburn T."/>
            <person name="Howarth C."/>
            <person name="Jen D."/>
            <person name="Larson L."/>
            <person name="Mehta T."/>
            <person name="Neiman D."/>
            <person name="Pearson M."/>
            <person name="Roberts A."/>
            <person name="Saif S."/>
            <person name="Shea T."/>
            <person name="Shenoy N."/>
            <person name="Sisk P."/>
            <person name="Stolte C."/>
            <person name="Sykes S."/>
            <person name="Walk T."/>
            <person name="White J."/>
            <person name="Yandava C."/>
            <person name="Haas B."/>
            <person name="Nusbaum C."/>
            <person name="Birren B."/>
        </authorList>
    </citation>
    <scope>NUCLEOTIDE SEQUENCE [LARGE SCALE GENOMIC DNA]</scope>
    <source>
        <strain evidence="4">R3-111a-1</strain>
    </source>
</reference>
<reference evidence="3" key="4">
    <citation type="journal article" date="2015" name="G3 (Bethesda)">
        <title>Genome sequences of three phytopathogenic species of the Magnaporthaceae family of fungi.</title>
        <authorList>
            <person name="Okagaki L.H."/>
            <person name="Nunes C.C."/>
            <person name="Sailsbery J."/>
            <person name="Clay B."/>
            <person name="Brown D."/>
            <person name="John T."/>
            <person name="Oh Y."/>
            <person name="Young N."/>
            <person name="Fitzgerald M."/>
            <person name="Haas B.J."/>
            <person name="Zeng Q."/>
            <person name="Young S."/>
            <person name="Adiconis X."/>
            <person name="Fan L."/>
            <person name="Levin J.Z."/>
            <person name="Mitchell T.K."/>
            <person name="Okubara P.A."/>
            <person name="Farman M.L."/>
            <person name="Kohn L.M."/>
            <person name="Birren B."/>
            <person name="Ma L.-J."/>
            <person name="Dean R.A."/>
        </authorList>
    </citation>
    <scope>NUCLEOTIDE SEQUENCE</scope>
    <source>
        <strain evidence="3">R3-111a-1</strain>
    </source>
</reference>
<organism evidence="2">
    <name type="scientific">Gaeumannomyces tritici (strain R3-111a-1)</name>
    <name type="common">Wheat and barley take-all root rot fungus</name>
    <name type="synonym">Gaeumannomyces graminis var. tritici</name>
    <dbReference type="NCBI Taxonomy" id="644352"/>
    <lineage>
        <taxon>Eukaryota</taxon>
        <taxon>Fungi</taxon>
        <taxon>Dikarya</taxon>
        <taxon>Ascomycota</taxon>
        <taxon>Pezizomycotina</taxon>
        <taxon>Sordariomycetes</taxon>
        <taxon>Sordariomycetidae</taxon>
        <taxon>Magnaporthales</taxon>
        <taxon>Magnaporthaceae</taxon>
        <taxon>Gaeumannomyces</taxon>
    </lineage>
</organism>
<sequence length="129" mass="14118">IGVCINFFEKTVVNGLKIVYSEANNSNFFGGLFLVFLFRVRKLNRGPFASGRGFRWCRKKVLPFGIFFSETISGMVIIFTAAPAINAFFFPSIDIFLVNAIKSGPGYGPNVVLAGLSKSWIFVCCGAGI</sequence>
<keyword evidence="4" id="KW-1185">Reference proteome</keyword>
<feature type="transmembrane region" description="Helical" evidence="1">
    <location>
        <begin position="61"/>
        <end position="82"/>
    </location>
</feature>
<evidence type="ECO:0000256" key="1">
    <source>
        <dbReference type="SAM" id="Phobius"/>
    </source>
</evidence>
<keyword evidence="1" id="KW-1133">Transmembrane helix</keyword>
<dbReference type="RefSeq" id="XP_009223471.1">
    <property type="nucleotide sequence ID" value="XM_009225207.1"/>
</dbReference>
<reference evidence="2" key="2">
    <citation type="submission" date="2010-07" db="EMBL/GenBank/DDBJ databases">
        <authorList>
            <consortium name="The Broad Institute Genome Sequencing Platform"/>
            <consortium name="Broad Institute Genome Sequencing Center for Infectious Disease"/>
            <person name="Ma L.-J."/>
            <person name="Dead R."/>
            <person name="Young S."/>
            <person name="Zeng Q."/>
            <person name="Koehrsen M."/>
            <person name="Alvarado L."/>
            <person name="Berlin A."/>
            <person name="Chapman S.B."/>
            <person name="Chen Z."/>
            <person name="Freedman E."/>
            <person name="Gellesch M."/>
            <person name="Goldberg J."/>
            <person name="Griggs A."/>
            <person name="Gujja S."/>
            <person name="Heilman E.R."/>
            <person name="Heiman D."/>
            <person name="Hepburn T."/>
            <person name="Howarth C."/>
            <person name="Jen D."/>
            <person name="Larson L."/>
            <person name="Mehta T."/>
            <person name="Neiman D."/>
            <person name="Pearson M."/>
            <person name="Roberts A."/>
            <person name="Saif S."/>
            <person name="Shea T."/>
            <person name="Shenoy N."/>
            <person name="Sisk P."/>
            <person name="Stolte C."/>
            <person name="Sykes S."/>
            <person name="Walk T."/>
            <person name="White J."/>
            <person name="Yandava C."/>
            <person name="Haas B."/>
            <person name="Nusbaum C."/>
            <person name="Birren B."/>
        </authorList>
    </citation>
    <scope>NUCLEOTIDE SEQUENCE</scope>
    <source>
        <strain evidence="2">R3-111a-1</strain>
    </source>
</reference>